<sequence length="146" mass="16098">MMMALGMFVFSLHTAAYQELQRQTDWRHASNNRIGAAPARQFVGRGEDAITLPGILFPELAGTALSLDSLRLMANTGKAWPMVEGTGRIYGLWVIESLSETRTIFFPDGTARRIEFTLSLKRTDNDRIDLLGAGTSIGVNILRGLL</sequence>
<dbReference type="KEGG" id="ptrt:HU722_0022115"/>
<dbReference type="EMBL" id="CP077084">
    <property type="protein sequence ID" value="QXH82661.1"/>
    <property type="molecule type" value="Genomic_DNA"/>
</dbReference>
<accession>A0A8H9YMP1</accession>
<keyword evidence="3" id="KW-1185">Reference proteome</keyword>
<dbReference type="RefSeq" id="WP_186754458.1">
    <property type="nucleotide sequence ID" value="NZ_CP077084.1"/>
</dbReference>
<reference evidence="1" key="1">
    <citation type="journal article" date="2020" name="Microorganisms">
        <title>Reliable Identification of Environmental Pseudomonas Isolates Using the rpoD Gene.</title>
        <authorList>
            <consortium name="The Broad Institute Genome Sequencing Platform"/>
            <person name="Girard L."/>
            <person name="Lood C."/>
            <person name="Rokni-Zadeh H."/>
            <person name="van Noort V."/>
            <person name="Lavigne R."/>
            <person name="De Mot R."/>
        </authorList>
    </citation>
    <scope>NUCLEOTIDE SEQUENCE [LARGE SCALE GENOMIC DNA]</scope>
    <source>
        <strain evidence="1">SWRI145</strain>
    </source>
</reference>
<organism evidence="1">
    <name type="scientific">Pseudomonas tritici</name>
    <dbReference type="NCBI Taxonomy" id="2745518"/>
    <lineage>
        <taxon>Bacteria</taxon>
        <taxon>Pseudomonadati</taxon>
        <taxon>Pseudomonadota</taxon>
        <taxon>Gammaproteobacteria</taxon>
        <taxon>Pseudomonadales</taxon>
        <taxon>Pseudomonadaceae</taxon>
        <taxon>Pseudomonas</taxon>
    </lineage>
</organism>
<dbReference type="PIRSF" id="PIRSF029208">
    <property type="entry name" value="Phage_tail_GPU"/>
    <property type="match status" value="1"/>
</dbReference>
<dbReference type="EMBL" id="JABWQF010000001">
    <property type="protein sequence ID" value="MBC3290205.1"/>
    <property type="molecule type" value="Genomic_DNA"/>
</dbReference>
<evidence type="ECO:0000313" key="3">
    <source>
        <dbReference type="Proteomes" id="UP000615613"/>
    </source>
</evidence>
<dbReference type="InterPro" id="IPR009734">
    <property type="entry name" value="Myoviridae_GpU"/>
</dbReference>
<protein>
    <submittedName>
        <fullName evidence="1">Phage tail protein</fullName>
    </submittedName>
</protein>
<evidence type="ECO:0000313" key="2">
    <source>
        <dbReference type="EMBL" id="QXH82661.1"/>
    </source>
</evidence>
<dbReference type="Pfam" id="PF06995">
    <property type="entry name" value="Phage_P2_GpU"/>
    <property type="match status" value="1"/>
</dbReference>
<dbReference type="AlphaFoldDB" id="A0A8H9YMP1"/>
<evidence type="ECO:0000313" key="1">
    <source>
        <dbReference type="EMBL" id="MBC3290205.1"/>
    </source>
</evidence>
<gene>
    <name evidence="2" type="ORF">HU722_0022115</name>
    <name evidence="1" type="ORF">HU722_01570</name>
</gene>
<reference evidence="2" key="2">
    <citation type="submission" date="2021-06" db="EMBL/GenBank/DDBJ databases">
        <title>Updating the genus Pseudomonas: Description of 43 new species and partition of the Pseudomonas putida group.</title>
        <authorList>
            <person name="Girard L."/>
            <person name="Lood C."/>
            <person name="Vandamme P."/>
            <person name="Rokni-Zadeh H."/>
            <person name="van Noort V."/>
            <person name="Hofte M."/>
            <person name="Lavigne R."/>
            <person name="De Mot R."/>
        </authorList>
    </citation>
    <scope>NUCLEOTIDE SEQUENCE</scope>
    <source>
        <strain evidence="2">SWRI145</strain>
    </source>
</reference>
<name>A0A8H9YMP1_9PSED</name>
<dbReference type="InterPro" id="IPR016912">
    <property type="entry name" value="Phage_P2_GpU"/>
</dbReference>
<dbReference type="Proteomes" id="UP000615613">
    <property type="component" value="Chromosome"/>
</dbReference>
<proteinExistence type="predicted"/>